<keyword evidence="1" id="KW-0597">Phosphoprotein</keyword>
<dbReference type="AlphaFoldDB" id="A0A538U1G5"/>
<evidence type="ECO:0000256" key="1">
    <source>
        <dbReference type="PROSITE-ProRule" id="PRU00169"/>
    </source>
</evidence>
<comment type="caution">
    <text evidence="3">The sequence shown here is derived from an EMBL/GenBank/DDBJ whole genome shotgun (WGS) entry which is preliminary data.</text>
</comment>
<reference evidence="3 4" key="1">
    <citation type="journal article" date="2019" name="Nat. Microbiol.">
        <title>Mediterranean grassland soil C-N compound turnover is dependent on rainfall and depth, and is mediated by genomically divergent microorganisms.</title>
        <authorList>
            <person name="Diamond S."/>
            <person name="Andeer P.F."/>
            <person name="Li Z."/>
            <person name="Crits-Christoph A."/>
            <person name="Burstein D."/>
            <person name="Anantharaman K."/>
            <person name="Lane K.R."/>
            <person name="Thomas B.C."/>
            <person name="Pan C."/>
            <person name="Northen T.R."/>
            <person name="Banfield J.F."/>
        </authorList>
    </citation>
    <scope>NUCLEOTIDE SEQUENCE [LARGE SCALE GENOMIC DNA]</scope>
    <source>
        <strain evidence="3">WS_10</strain>
    </source>
</reference>
<dbReference type="InterPro" id="IPR011006">
    <property type="entry name" value="CheY-like_superfamily"/>
</dbReference>
<name>A0A538U1G5_UNCEI</name>
<feature type="non-terminal residue" evidence="3">
    <location>
        <position position="1"/>
    </location>
</feature>
<accession>A0A538U1G5</accession>
<evidence type="ECO:0000313" key="4">
    <source>
        <dbReference type="Proteomes" id="UP000319836"/>
    </source>
</evidence>
<dbReference type="Gene3D" id="3.40.50.2300">
    <property type="match status" value="1"/>
</dbReference>
<protein>
    <submittedName>
        <fullName evidence="3">Response regulator</fullName>
    </submittedName>
</protein>
<dbReference type="SUPFAM" id="SSF52172">
    <property type="entry name" value="CheY-like"/>
    <property type="match status" value="1"/>
</dbReference>
<dbReference type="EMBL" id="VBPA01000276">
    <property type="protein sequence ID" value="TMQ69698.1"/>
    <property type="molecule type" value="Genomic_DNA"/>
</dbReference>
<feature type="domain" description="Response regulatory" evidence="2">
    <location>
        <begin position="1"/>
        <end position="87"/>
    </location>
</feature>
<evidence type="ECO:0000259" key="2">
    <source>
        <dbReference type="PROSITE" id="PS50110"/>
    </source>
</evidence>
<proteinExistence type="predicted"/>
<dbReference type="Proteomes" id="UP000319836">
    <property type="component" value="Unassembled WGS sequence"/>
</dbReference>
<feature type="modified residue" description="4-aspartylphosphate" evidence="1">
    <location>
        <position position="17"/>
    </location>
</feature>
<organism evidence="3 4">
    <name type="scientific">Eiseniibacteriota bacterium</name>
    <dbReference type="NCBI Taxonomy" id="2212470"/>
    <lineage>
        <taxon>Bacteria</taxon>
        <taxon>Candidatus Eiseniibacteriota</taxon>
    </lineage>
</organism>
<gene>
    <name evidence="3" type="ORF">E6K80_10885</name>
</gene>
<sequence>LHILRTQPNGFDLLLLDLMMPEVSGYDVLRDMTLTGTASRIPVVVFTNCPEPRNQEEKRLLEQGLVLEVIAKSSVHDNPHLLTHLIDWHLQVKRESGEPPEQAAEAA</sequence>
<dbReference type="InterPro" id="IPR001789">
    <property type="entry name" value="Sig_transdc_resp-reg_receiver"/>
</dbReference>
<dbReference type="PROSITE" id="PS50110">
    <property type="entry name" value="RESPONSE_REGULATORY"/>
    <property type="match status" value="1"/>
</dbReference>
<evidence type="ECO:0000313" key="3">
    <source>
        <dbReference type="EMBL" id="TMQ69698.1"/>
    </source>
</evidence>
<dbReference type="GO" id="GO:0000160">
    <property type="term" value="P:phosphorelay signal transduction system"/>
    <property type="evidence" value="ECO:0007669"/>
    <property type="project" value="InterPro"/>
</dbReference>